<dbReference type="Proteomes" id="UP000594161">
    <property type="component" value="Segment"/>
</dbReference>
<dbReference type="RefSeq" id="YP_010111743.1">
    <property type="nucleotide sequence ID" value="NC_055884.1"/>
</dbReference>
<evidence type="ECO:0000313" key="2">
    <source>
        <dbReference type="EMBL" id="QOR59585.1"/>
    </source>
</evidence>
<dbReference type="SUPFAM" id="SSF53271">
    <property type="entry name" value="PRTase-like"/>
    <property type="match status" value="1"/>
</dbReference>
<evidence type="ECO:0000259" key="1">
    <source>
        <dbReference type="Pfam" id="PF00156"/>
    </source>
</evidence>
<dbReference type="InterPro" id="IPR029057">
    <property type="entry name" value="PRTase-like"/>
</dbReference>
<organism evidence="2 3">
    <name type="scientific">uncultured phage cr126_1</name>
    <dbReference type="NCBI Taxonomy" id="2772075"/>
    <lineage>
        <taxon>Viruses</taxon>
        <taxon>Duplodnaviria</taxon>
        <taxon>Heunggongvirae</taxon>
        <taxon>Uroviricota</taxon>
        <taxon>Caudoviricetes</taxon>
        <taxon>Crassvirales</taxon>
        <taxon>Steigviridae</taxon>
        <taxon>Asinivirinae</taxon>
        <taxon>Kolpuevirus</taxon>
        <taxon>Kolpuevirus hominis</taxon>
    </lineage>
</organism>
<dbReference type="EMBL" id="MT774391">
    <property type="protein sequence ID" value="QOR59585.1"/>
    <property type="molecule type" value="Genomic_DNA"/>
</dbReference>
<name>A0A7M1RYS4_9CAUD</name>
<dbReference type="KEGG" id="vg:65130192"/>
<proteinExistence type="predicted"/>
<keyword evidence="3" id="KW-1185">Reference proteome</keyword>
<evidence type="ECO:0000313" key="3">
    <source>
        <dbReference type="Proteomes" id="UP000594161"/>
    </source>
</evidence>
<sequence length="170" mass="19114">MNFIYFEKVADVTYPIGGEFYDNFDYIRKAAKILHNIIDEGKDIALVCRGTSGCIIAGAVGYILQKRGRKVTIVISRKSENTHGGNMAGYHRILKGVVPVVIDDFVSSGNTINEILIDLDKCVNKKTYPFLCIANFWSMNKLEANRKKPNNISYDVANRFETIICNNPEV</sequence>
<dbReference type="InterPro" id="IPR000836">
    <property type="entry name" value="PRTase_dom"/>
</dbReference>
<dbReference type="Pfam" id="PF00156">
    <property type="entry name" value="Pribosyltran"/>
    <property type="match status" value="1"/>
</dbReference>
<dbReference type="CDD" id="cd06223">
    <property type="entry name" value="PRTases_typeI"/>
    <property type="match status" value="1"/>
</dbReference>
<protein>
    <recommendedName>
        <fullName evidence="1">Phosphoribosyltransferase domain-containing protein</fullName>
    </recommendedName>
</protein>
<dbReference type="Gene3D" id="3.40.50.2020">
    <property type="match status" value="1"/>
</dbReference>
<feature type="domain" description="Phosphoribosyltransferase" evidence="1">
    <location>
        <begin position="21"/>
        <end position="116"/>
    </location>
</feature>
<dbReference type="GeneID" id="65130192"/>
<reference evidence="2 3" key="1">
    <citation type="submission" date="2020-07" db="EMBL/GenBank/DDBJ databases">
        <title>Taxonomic proposal: Crassvirales, a new order of highly abundant and diverse bacterial viruses.</title>
        <authorList>
            <person name="Shkoporov A.N."/>
            <person name="Stockdale S.R."/>
            <person name="Guerin E."/>
            <person name="Ross R.P."/>
            <person name="Hill C."/>
        </authorList>
    </citation>
    <scope>NUCLEOTIDE SEQUENCE [LARGE SCALE GENOMIC DNA]</scope>
</reference>
<accession>A0A7M1RYS4</accession>